<evidence type="ECO:0000256" key="1">
    <source>
        <dbReference type="ARBA" id="ARBA00004141"/>
    </source>
</evidence>
<feature type="region of interest" description="Disordered" evidence="6">
    <location>
        <begin position="883"/>
        <end position="910"/>
    </location>
</feature>
<feature type="transmembrane region" description="Helical" evidence="7">
    <location>
        <begin position="505"/>
        <end position="527"/>
    </location>
</feature>
<feature type="region of interest" description="Disordered" evidence="6">
    <location>
        <begin position="745"/>
        <end position="765"/>
    </location>
</feature>
<dbReference type="GO" id="GO:0005248">
    <property type="term" value="F:voltage-gated sodium channel activity"/>
    <property type="evidence" value="ECO:0007669"/>
    <property type="project" value="TreeGrafter"/>
</dbReference>
<feature type="compositionally biased region" description="Basic and acidic residues" evidence="6">
    <location>
        <begin position="177"/>
        <end position="190"/>
    </location>
</feature>
<keyword evidence="5 7" id="KW-0472">Membrane</keyword>
<dbReference type="InterPro" id="IPR027359">
    <property type="entry name" value="Volt_channel_dom_sf"/>
</dbReference>
<dbReference type="GO" id="GO:0005509">
    <property type="term" value="F:calcium ion binding"/>
    <property type="evidence" value="ECO:0007669"/>
    <property type="project" value="InterPro"/>
</dbReference>
<dbReference type="PANTHER" id="PTHR10037:SF62">
    <property type="entry name" value="SODIUM CHANNEL PROTEIN 60E"/>
    <property type="match status" value="1"/>
</dbReference>
<evidence type="ECO:0000256" key="4">
    <source>
        <dbReference type="ARBA" id="ARBA00022989"/>
    </source>
</evidence>
<dbReference type="PANTHER" id="PTHR10037">
    <property type="entry name" value="VOLTAGE-GATED CATION CHANNEL CALCIUM AND SODIUM"/>
    <property type="match status" value="1"/>
</dbReference>
<accession>A0A1Q9EHG3</accession>
<feature type="region of interest" description="Disordered" evidence="6">
    <location>
        <begin position="965"/>
        <end position="992"/>
    </location>
</feature>
<dbReference type="GO" id="GO:0001518">
    <property type="term" value="C:voltage-gated sodium channel complex"/>
    <property type="evidence" value="ECO:0007669"/>
    <property type="project" value="TreeGrafter"/>
</dbReference>
<sequence length="1338" mass="148962">MFNGELGNPREQTARMHAPKPASVLDGEDELRAANARMGPRESASSSGQRDLFQEWSSMRMHQIKDVVAWELDRLTQDLHEQVFGSKHPFSNLLGPANRHSRAPRVSELAAELAPPLFDTGVPGDPHLSAKLESNASSTDGALKPKRHSNRKQTPHAGTLLLEEVPSESNSEASPGIREKDFGPPVEPKRMQGSLRSKTSQTTEALEAVSHGSRPSEDIDIKVVSDGADDVSSGVGSPSMVKQKTKTLRPAVYKPQTRLGRLVQNQFFDIFYSLCILVNCFTMGLQADMLVNEEEYSDGIVLTVRIIEHTLVALFTFEIYARLRVYGRWYFSLTRLEGWMNFLDAVIVVLSGVLSGWILPLVFLLTGQVDFYAGEMRMLSVFRALRLLRIVRVIQQMPMFREVWLLLRGLTSSLRTLIWTVAVIFVLTYIFAILGCWLISNEIRGMRDPVAFAMLDQERQEQLEPTYRMVQGIAPLMQLLIQFLTLDSWNAKMEQIMLFTPTCLVYFYMYIAVAVFVLMNLVTAIIVENAMSASRMDEDQRLKQMEEVKRKELKELEQLFYLMDADGDGTLDWEEFENAFHDEEMSRKWRLLDFQPEECKELFDLLDDGDGGIETKEFFHGLARMKGGAQSRDLMRVAQRVDRLGKDLSNLYAVVQSSAWDNASAASDADRGSTPKGGRGRPKAGSGSEKPPRKSVKSPKVSLEEAKKELQAKRQAQLAQLQAQESSYGGSAEILEASCMGQSSLKPKVVEEDEEEDARPDSGGIEPVSPYLAVRKKEAELVRLEFLDCLGLAERPEICLFGPLQAARCMSLGKGKNVGGYSTPDVQFFARSSTHSVPGRGGTSSVGTATPVIEPGHWLDQHAQMLLGQKLFDIEQEQTGQESDLLLPPPQPHPVPRPETARPPQSAAPCTRAQTRVISRGTIGHPESCGPPCRYVKRKGGCRDGQSCTNCHQCFWVGKQVPAAPASDKGRQEAQVNPKTRRPARQVPMSSAGTVGHPLTCAEPCMEAWQPGGCSRGTACQRCHRCRPLQQLRTVVSDDSASGTAAASTQRFGCQLHSRWYLVAQVTTNCRSVRALVIILVSVIMSDHRAEDLTFEQMKIAVTPLVCRALPQPVSLQLPLGIYNPLILPITLLQIHDNPLVNMFDVISNHSRDIDFAQLEKAFVDANSISNFSQLPEPFGFKGELPKGTKMQIFIYPRRDGGHHIIKHFVCTLKCKPKIFNSGVYGQAYVYNWRSTDAKVGKKIIQYTLENLGGRQYKIFDLVSYNHHFDAVPEAASSSASQAPVEAMPDLPGFSIGSLGHPFSCAAPCKYAQKKRGCKDGRWCDHCHFCVWYRYPSG</sequence>
<gene>
    <name evidence="9" type="primary">Cacna1h</name>
    <name evidence="9" type="ORF">AK812_SmicGene9900</name>
</gene>
<evidence type="ECO:0000256" key="7">
    <source>
        <dbReference type="SAM" id="Phobius"/>
    </source>
</evidence>
<feature type="compositionally biased region" description="Polar residues" evidence="6">
    <location>
        <begin position="194"/>
        <end position="204"/>
    </location>
</feature>
<dbReference type="SUPFAM" id="SSF47473">
    <property type="entry name" value="EF-hand"/>
    <property type="match status" value="1"/>
</dbReference>
<dbReference type="SMART" id="SM00054">
    <property type="entry name" value="EFh"/>
    <property type="match status" value="2"/>
</dbReference>
<dbReference type="OrthoDB" id="432744at2759"/>
<evidence type="ECO:0000313" key="10">
    <source>
        <dbReference type="Proteomes" id="UP000186817"/>
    </source>
</evidence>
<keyword evidence="3" id="KW-0106">Calcium</keyword>
<evidence type="ECO:0000256" key="5">
    <source>
        <dbReference type="ARBA" id="ARBA00023136"/>
    </source>
</evidence>
<feature type="region of interest" description="Disordered" evidence="6">
    <location>
        <begin position="663"/>
        <end position="709"/>
    </location>
</feature>
<name>A0A1Q9EHG3_SYMMI</name>
<evidence type="ECO:0000256" key="2">
    <source>
        <dbReference type="ARBA" id="ARBA00022692"/>
    </source>
</evidence>
<feature type="region of interest" description="Disordered" evidence="6">
    <location>
        <begin position="120"/>
        <end position="215"/>
    </location>
</feature>
<dbReference type="Proteomes" id="UP000186817">
    <property type="component" value="Unassembled WGS sequence"/>
</dbReference>
<feature type="transmembrane region" description="Helical" evidence="7">
    <location>
        <begin position="267"/>
        <end position="287"/>
    </location>
</feature>
<keyword evidence="10" id="KW-1185">Reference proteome</keyword>
<dbReference type="Gene3D" id="1.10.238.10">
    <property type="entry name" value="EF-hand"/>
    <property type="match status" value="1"/>
</dbReference>
<dbReference type="CDD" id="cd00051">
    <property type="entry name" value="EFh"/>
    <property type="match status" value="1"/>
</dbReference>
<evidence type="ECO:0000256" key="6">
    <source>
        <dbReference type="SAM" id="MobiDB-lite"/>
    </source>
</evidence>
<keyword evidence="2 7" id="KW-0812">Transmembrane</keyword>
<protein>
    <submittedName>
        <fullName evidence="9">Voltage-dependent T-type calcium channel subunit alpha-1H</fullName>
    </submittedName>
</protein>
<feature type="domain" description="EF-hand" evidence="8">
    <location>
        <begin position="551"/>
        <end position="586"/>
    </location>
</feature>
<reference evidence="9 10" key="1">
    <citation type="submission" date="2016-02" db="EMBL/GenBank/DDBJ databases">
        <title>Genome analysis of coral dinoflagellate symbionts highlights evolutionary adaptations to a symbiotic lifestyle.</title>
        <authorList>
            <person name="Aranda M."/>
            <person name="Li Y."/>
            <person name="Liew Y.J."/>
            <person name="Baumgarten S."/>
            <person name="Simakov O."/>
            <person name="Wilson M."/>
            <person name="Piel J."/>
            <person name="Ashoor H."/>
            <person name="Bougouffa S."/>
            <person name="Bajic V.B."/>
            <person name="Ryu T."/>
            <person name="Ravasi T."/>
            <person name="Bayer T."/>
            <person name="Micklem G."/>
            <person name="Kim H."/>
            <person name="Bhak J."/>
            <person name="Lajeunesse T.C."/>
            <person name="Voolstra C.R."/>
        </authorList>
    </citation>
    <scope>NUCLEOTIDE SEQUENCE [LARGE SCALE GENOMIC DNA]</scope>
    <source>
        <strain evidence="9 10">CCMP2467</strain>
    </source>
</reference>
<proteinExistence type="predicted"/>
<comment type="subcellular location">
    <subcellularLocation>
        <location evidence="1">Membrane</location>
        <topology evidence="1">Multi-pass membrane protein</topology>
    </subcellularLocation>
</comment>
<dbReference type="InterPro" id="IPR005821">
    <property type="entry name" value="Ion_trans_dom"/>
</dbReference>
<dbReference type="SUPFAM" id="SSF81324">
    <property type="entry name" value="Voltage-gated potassium channels"/>
    <property type="match status" value="1"/>
</dbReference>
<dbReference type="Gene3D" id="1.20.120.350">
    <property type="entry name" value="Voltage-gated potassium channels. Chain C"/>
    <property type="match status" value="1"/>
</dbReference>
<dbReference type="InterPro" id="IPR002048">
    <property type="entry name" value="EF_hand_dom"/>
</dbReference>
<evidence type="ECO:0000313" key="9">
    <source>
        <dbReference type="EMBL" id="OLQ06817.1"/>
    </source>
</evidence>
<feature type="compositionally biased region" description="Pro residues" evidence="6">
    <location>
        <begin position="887"/>
        <end position="897"/>
    </location>
</feature>
<dbReference type="Gene3D" id="1.10.287.70">
    <property type="match status" value="1"/>
</dbReference>
<feature type="transmembrane region" description="Helical" evidence="7">
    <location>
        <begin position="342"/>
        <end position="366"/>
    </location>
</feature>
<evidence type="ECO:0000256" key="3">
    <source>
        <dbReference type="ARBA" id="ARBA00022837"/>
    </source>
</evidence>
<comment type="caution">
    <text evidence="9">The sequence shown here is derived from an EMBL/GenBank/DDBJ whole genome shotgun (WGS) entry which is preliminary data.</text>
</comment>
<dbReference type="EMBL" id="LSRX01000152">
    <property type="protein sequence ID" value="OLQ06817.1"/>
    <property type="molecule type" value="Genomic_DNA"/>
</dbReference>
<dbReference type="PROSITE" id="PS50222">
    <property type="entry name" value="EF_HAND_2"/>
    <property type="match status" value="1"/>
</dbReference>
<feature type="transmembrane region" description="Helical" evidence="7">
    <location>
        <begin position="417"/>
        <end position="439"/>
    </location>
</feature>
<organism evidence="9 10">
    <name type="scientific">Symbiodinium microadriaticum</name>
    <name type="common">Dinoflagellate</name>
    <name type="synonym">Zooxanthella microadriatica</name>
    <dbReference type="NCBI Taxonomy" id="2951"/>
    <lineage>
        <taxon>Eukaryota</taxon>
        <taxon>Sar</taxon>
        <taxon>Alveolata</taxon>
        <taxon>Dinophyceae</taxon>
        <taxon>Suessiales</taxon>
        <taxon>Symbiodiniaceae</taxon>
        <taxon>Symbiodinium</taxon>
    </lineage>
</organism>
<dbReference type="Pfam" id="PF00520">
    <property type="entry name" value="Ion_trans"/>
    <property type="match status" value="1"/>
</dbReference>
<dbReference type="PROSITE" id="PS00018">
    <property type="entry name" value="EF_HAND_1"/>
    <property type="match status" value="1"/>
</dbReference>
<evidence type="ECO:0000259" key="8">
    <source>
        <dbReference type="PROSITE" id="PS50222"/>
    </source>
</evidence>
<feature type="region of interest" description="Disordered" evidence="6">
    <location>
        <begin position="1"/>
        <end position="50"/>
    </location>
</feature>
<keyword evidence="4 7" id="KW-1133">Transmembrane helix</keyword>
<dbReference type="InterPro" id="IPR043203">
    <property type="entry name" value="VGCC_Ca_Na"/>
</dbReference>
<dbReference type="InterPro" id="IPR011992">
    <property type="entry name" value="EF-hand-dom_pair"/>
</dbReference>
<feature type="transmembrane region" description="Helical" evidence="7">
    <location>
        <begin position="299"/>
        <end position="321"/>
    </location>
</feature>
<dbReference type="InterPro" id="IPR018247">
    <property type="entry name" value="EF_Hand_1_Ca_BS"/>
</dbReference>
<feature type="compositionally biased region" description="Basic residues" evidence="6">
    <location>
        <begin position="144"/>
        <end position="154"/>
    </location>
</feature>